<dbReference type="GO" id="GO:0009307">
    <property type="term" value="P:DNA restriction-modification system"/>
    <property type="evidence" value="ECO:0007669"/>
    <property type="project" value="InterPro"/>
</dbReference>
<dbReference type="InterPro" id="IPR011044">
    <property type="entry name" value="Quino_amine_DH_bsu"/>
</dbReference>
<evidence type="ECO:0000313" key="2">
    <source>
        <dbReference type="EMBL" id="MCF2533999.1"/>
    </source>
</evidence>
<gene>
    <name evidence="2" type="ORF">LZ495_43205</name>
</gene>
<keyword evidence="3" id="KW-1185">Reference proteome</keyword>
<comment type="caution">
    <text evidence="2">The sequence shown here is derived from an EMBL/GenBank/DDBJ whole genome shotgun (WGS) entry which is preliminary data.</text>
</comment>
<dbReference type="AlphaFoldDB" id="A0AA41U9N1"/>
<reference evidence="2" key="1">
    <citation type="submission" date="2022-01" db="EMBL/GenBank/DDBJ databases">
        <title>Genome-Based Taxonomic Classification of the Phylum Actinobacteria.</title>
        <authorList>
            <person name="Gao Y."/>
        </authorList>
    </citation>
    <scope>NUCLEOTIDE SEQUENCE</scope>
    <source>
        <strain evidence="2">KLBMP 8922</strain>
    </source>
</reference>
<evidence type="ECO:0000259" key="1">
    <source>
        <dbReference type="Pfam" id="PF04471"/>
    </source>
</evidence>
<dbReference type="SUPFAM" id="SSF52980">
    <property type="entry name" value="Restriction endonuclease-like"/>
    <property type="match status" value="1"/>
</dbReference>
<organism evidence="2 3">
    <name type="scientific">Yinghuangia soli</name>
    <dbReference type="NCBI Taxonomy" id="2908204"/>
    <lineage>
        <taxon>Bacteria</taxon>
        <taxon>Bacillati</taxon>
        <taxon>Actinomycetota</taxon>
        <taxon>Actinomycetes</taxon>
        <taxon>Kitasatosporales</taxon>
        <taxon>Streptomycetaceae</taxon>
        <taxon>Yinghuangia</taxon>
    </lineage>
</organism>
<proteinExistence type="predicted"/>
<evidence type="ECO:0000313" key="3">
    <source>
        <dbReference type="Proteomes" id="UP001165378"/>
    </source>
</evidence>
<dbReference type="GO" id="GO:0003677">
    <property type="term" value="F:DNA binding"/>
    <property type="evidence" value="ECO:0007669"/>
    <property type="project" value="InterPro"/>
</dbReference>
<accession>A0AA41U9N1</accession>
<sequence length="469" mass="50709">MDHELVMRLRELLGTYKVLRDTGASGAQQRGRQFNVLLADLLKAWGIPAEHSIRGLDGRDEIDVAFSIADVNYILEAKWEAKAVSSDPTTKLERRLSNRPPGTRGILVSMSGYTKHALNDAKSHTNVLLLDRAHVEAMLCGLVGPHDLLRQLYARTAAIGGSYATLANTLFHKEPPPGSWGAATPGDPWTVVKLTTSGTAATLLRTGRWPTTHYPQAAAWSPPDDLLVTTRSGVVRVRLPDGTTHWELALHDCEGEAILHDDETLLVLCRGTAVRWNRKSKTLDLLGGALGLGTLMTGADGEVWVFGYSGGLHDGSVTLTKLGDRPGDEERHEIPAPAGIETAIWLDGQRFFLSGNGHSAMLDLADEPATIDALDQIPSPLPNPRTATKLTPHSVLIASNKDGLDAFVCRLDLDTGKSTDLVDLTVNRVLGMTQTYDDAGSARFLLLVDVAGNDPETRPLILEVRTSNS</sequence>
<dbReference type="RefSeq" id="WP_235058792.1">
    <property type="nucleotide sequence ID" value="NZ_JAKFHA010000072.1"/>
</dbReference>
<dbReference type="InterPro" id="IPR007560">
    <property type="entry name" value="Restrct_endonuc_IV_Mrr"/>
</dbReference>
<protein>
    <submittedName>
        <fullName evidence="2">Restriction endonuclease</fullName>
    </submittedName>
</protein>
<dbReference type="Pfam" id="PF04471">
    <property type="entry name" value="Mrr_cat"/>
    <property type="match status" value="1"/>
</dbReference>
<dbReference type="InterPro" id="IPR011335">
    <property type="entry name" value="Restrct_endonuc-II-like"/>
</dbReference>
<feature type="domain" description="Restriction endonuclease type IV Mrr" evidence="1">
    <location>
        <begin position="30"/>
        <end position="138"/>
    </location>
</feature>
<dbReference type="GO" id="GO:0004519">
    <property type="term" value="F:endonuclease activity"/>
    <property type="evidence" value="ECO:0007669"/>
    <property type="project" value="UniProtKB-KW"/>
</dbReference>
<name>A0AA41U9N1_9ACTN</name>
<keyword evidence="2" id="KW-0540">Nuclease</keyword>
<dbReference type="Proteomes" id="UP001165378">
    <property type="component" value="Unassembled WGS sequence"/>
</dbReference>
<dbReference type="SUPFAM" id="SSF50969">
    <property type="entry name" value="YVTN repeat-like/Quinoprotein amine dehydrogenase"/>
    <property type="match status" value="1"/>
</dbReference>
<keyword evidence="2" id="KW-0378">Hydrolase</keyword>
<keyword evidence="2" id="KW-0255">Endonuclease</keyword>
<dbReference type="EMBL" id="JAKFHA010000072">
    <property type="protein sequence ID" value="MCF2533999.1"/>
    <property type="molecule type" value="Genomic_DNA"/>
</dbReference>